<organism evidence="4">
    <name type="scientific">Candidatus Tenderia electrophaga</name>
    <dbReference type="NCBI Taxonomy" id="1748243"/>
    <lineage>
        <taxon>Bacteria</taxon>
        <taxon>Pseudomonadati</taxon>
        <taxon>Pseudomonadota</taxon>
        <taxon>Gammaproteobacteria</taxon>
        <taxon>Candidatus Tenderiales</taxon>
        <taxon>Candidatus Tenderiaceae</taxon>
        <taxon>Candidatus Tenderia</taxon>
    </lineage>
</organism>
<dbReference type="Gene3D" id="3.40.50.720">
    <property type="entry name" value="NAD(P)-binding Rossmann-like Domain"/>
    <property type="match status" value="1"/>
</dbReference>
<comment type="similarity">
    <text evidence="2">Belongs to the NAD(P)-dependent epimerase/dehydratase family.</text>
</comment>
<accession>A0A832N3I5</accession>
<name>A0A832N3I5_9GAMM</name>
<feature type="domain" description="NAD-dependent epimerase/dehydratase" evidence="3">
    <location>
        <begin position="4"/>
        <end position="230"/>
    </location>
</feature>
<dbReference type="SUPFAM" id="SSF51735">
    <property type="entry name" value="NAD(P)-binding Rossmann-fold domains"/>
    <property type="match status" value="1"/>
</dbReference>
<comment type="caution">
    <text evidence="4">The sequence shown here is derived from an EMBL/GenBank/DDBJ whole genome shotgun (WGS) entry which is preliminary data.</text>
</comment>
<gene>
    <name evidence="4" type="ORF">ENJ65_04300</name>
</gene>
<evidence type="ECO:0000259" key="3">
    <source>
        <dbReference type="Pfam" id="PF01370"/>
    </source>
</evidence>
<dbReference type="AlphaFoldDB" id="A0A832N3I5"/>
<protein>
    <submittedName>
        <fullName evidence="4">NAD(P)-dependent oxidoreductase</fullName>
    </submittedName>
</protein>
<dbReference type="EMBL" id="DRNF01000272">
    <property type="protein sequence ID" value="HHJ80835.1"/>
    <property type="molecule type" value="Genomic_DNA"/>
</dbReference>
<dbReference type="Pfam" id="PF01370">
    <property type="entry name" value="Epimerase"/>
    <property type="match status" value="1"/>
</dbReference>
<reference evidence="4" key="1">
    <citation type="journal article" date="2020" name="mSystems">
        <title>Genome- and Community-Level Interaction Insights into Carbon Utilization and Element Cycling Functions of Hydrothermarchaeota in Hydrothermal Sediment.</title>
        <authorList>
            <person name="Zhou Z."/>
            <person name="Liu Y."/>
            <person name="Xu W."/>
            <person name="Pan J."/>
            <person name="Luo Z.H."/>
            <person name="Li M."/>
        </authorList>
    </citation>
    <scope>NUCLEOTIDE SEQUENCE [LARGE SCALE GENOMIC DNA]</scope>
    <source>
        <strain evidence="4">HyVt-505</strain>
    </source>
</reference>
<evidence type="ECO:0000313" key="4">
    <source>
        <dbReference type="EMBL" id="HHJ80835.1"/>
    </source>
</evidence>
<dbReference type="PANTHER" id="PTHR43000">
    <property type="entry name" value="DTDP-D-GLUCOSE 4,6-DEHYDRATASE-RELATED"/>
    <property type="match status" value="1"/>
</dbReference>
<dbReference type="InterPro" id="IPR001509">
    <property type="entry name" value="Epimerase_deHydtase"/>
</dbReference>
<comment type="pathway">
    <text evidence="1">Bacterial outer membrane biogenesis; LPS O-antigen biosynthesis.</text>
</comment>
<dbReference type="Proteomes" id="UP000885832">
    <property type="component" value="Unassembled WGS sequence"/>
</dbReference>
<evidence type="ECO:0000256" key="1">
    <source>
        <dbReference type="ARBA" id="ARBA00005125"/>
    </source>
</evidence>
<evidence type="ECO:0000256" key="2">
    <source>
        <dbReference type="ARBA" id="ARBA00007637"/>
    </source>
</evidence>
<sequence length="321" mass="36156">MKHIIIGGDGFVGRYTARDLLALGEEVVICDIQKSDLPIYPEAQFVHLDITDKQSLASAPIEADDVVYNMAARMLHPVMPRKQRHDYFFSVDYEGAKNVVDTMLQKGCNNLVQFSTDMVYGKILTEQPIMHDHPRNPIGEYADSKRHCEDYCIAKRSEGLNVSIFRPRLIIGPGRLGILLHLFRFIKHSLPVPLIGNGSNHYQMISVYDCASSAVRSWQKGIPNSEFNLGSKDAPTVRDLLNGLIQEAGSRSILVSTPASLIKRTLRMLDKVNLSPLVPEQFEIADEDYIVDISHTESVLDWTPEYGDFDMLLEAYKTFAK</sequence>
<proteinExistence type="inferred from homology"/>
<dbReference type="InterPro" id="IPR036291">
    <property type="entry name" value="NAD(P)-bd_dom_sf"/>
</dbReference>